<dbReference type="Pfam" id="PF07732">
    <property type="entry name" value="Cu-oxidase_3"/>
    <property type="match status" value="1"/>
</dbReference>
<keyword evidence="3" id="KW-1133">Transmembrane helix</keyword>
<dbReference type="InterPro" id="IPR045087">
    <property type="entry name" value="Cu-oxidase_fam"/>
</dbReference>
<dbReference type="InterPro" id="IPR011706">
    <property type="entry name" value="Cu-oxidase_C"/>
</dbReference>
<dbReference type="CDD" id="cd13846">
    <property type="entry name" value="CuRO_1_AAO_like_1"/>
    <property type="match status" value="1"/>
</dbReference>
<evidence type="ECO:0000259" key="4">
    <source>
        <dbReference type="Pfam" id="PF00394"/>
    </source>
</evidence>
<dbReference type="Pfam" id="PF07731">
    <property type="entry name" value="Cu-oxidase_2"/>
    <property type="match status" value="1"/>
</dbReference>
<comment type="caution">
    <text evidence="7">The sequence shown here is derived from an EMBL/GenBank/DDBJ whole genome shotgun (WGS) entry which is preliminary data.</text>
</comment>
<dbReference type="InterPro" id="IPR011707">
    <property type="entry name" value="Cu-oxidase-like_N"/>
</dbReference>
<evidence type="ECO:0000256" key="2">
    <source>
        <dbReference type="ARBA" id="ARBA00023180"/>
    </source>
</evidence>
<evidence type="ECO:0000259" key="6">
    <source>
        <dbReference type="Pfam" id="PF07732"/>
    </source>
</evidence>
<dbReference type="PANTHER" id="PTHR11709">
    <property type="entry name" value="MULTI-COPPER OXIDASE"/>
    <property type="match status" value="1"/>
</dbReference>
<evidence type="ECO:0000313" key="7">
    <source>
        <dbReference type="EMBL" id="KAH7566521.1"/>
    </source>
</evidence>
<keyword evidence="3" id="KW-0472">Membrane</keyword>
<evidence type="ECO:0000259" key="5">
    <source>
        <dbReference type="Pfam" id="PF07731"/>
    </source>
</evidence>
<proteinExistence type="inferred from homology"/>
<dbReference type="InterPro" id="IPR034273">
    <property type="entry name" value="CuRO_1_AAO-like"/>
</dbReference>
<dbReference type="Gene3D" id="2.60.40.420">
    <property type="entry name" value="Cupredoxins - blue copper proteins"/>
    <property type="match status" value="3"/>
</dbReference>
<feature type="domain" description="Plastocyanin-like" evidence="6">
    <location>
        <begin position="96"/>
        <end position="209"/>
    </location>
</feature>
<dbReference type="EMBL" id="JAFEMO010000008">
    <property type="protein sequence ID" value="KAH7566521.1"/>
    <property type="molecule type" value="Genomic_DNA"/>
</dbReference>
<gene>
    <name evidence="7" type="ORF">JRO89_XS08G0178200</name>
</gene>
<dbReference type="PANTHER" id="PTHR11709:SF115">
    <property type="entry name" value="OS07G0119400 PROTEIN"/>
    <property type="match status" value="1"/>
</dbReference>
<dbReference type="InterPro" id="IPR008972">
    <property type="entry name" value="Cupredoxin"/>
</dbReference>
<comment type="similarity">
    <text evidence="1">Belongs to the multicopper oxidase family.</text>
</comment>
<organism evidence="7 8">
    <name type="scientific">Xanthoceras sorbifolium</name>
    <dbReference type="NCBI Taxonomy" id="99658"/>
    <lineage>
        <taxon>Eukaryota</taxon>
        <taxon>Viridiplantae</taxon>
        <taxon>Streptophyta</taxon>
        <taxon>Embryophyta</taxon>
        <taxon>Tracheophyta</taxon>
        <taxon>Spermatophyta</taxon>
        <taxon>Magnoliopsida</taxon>
        <taxon>eudicotyledons</taxon>
        <taxon>Gunneridae</taxon>
        <taxon>Pentapetalae</taxon>
        <taxon>rosids</taxon>
        <taxon>malvids</taxon>
        <taxon>Sapindales</taxon>
        <taxon>Sapindaceae</taxon>
        <taxon>Xanthoceroideae</taxon>
        <taxon>Xanthoceras</taxon>
    </lineage>
</organism>
<dbReference type="Pfam" id="PF00394">
    <property type="entry name" value="Cu-oxidase"/>
    <property type="match status" value="1"/>
</dbReference>
<protein>
    <submittedName>
        <fullName evidence="7">Uncharacterized protein</fullName>
    </submittedName>
</protein>
<dbReference type="InterPro" id="IPR001117">
    <property type="entry name" value="Cu-oxidase_2nd"/>
</dbReference>
<reference evidence="7 8" key="1">
    <citation type="submission" date="2021-02" db="EMBL/GenBank/DDBJ databases">
        <title>Plant Genome Project.</title>
        <authorList>
            <person name="Zhang R.-G."/>
        </authorList>
    </citation>
    <scope>NUCLEOTIDE SEQUENCE [LARGE SCALE GENOMIC DNA]</scope>
    <source>
        <tissue evidence="7">Leaves</tissue>
    </source>
</reference>
<keyword evidence="2" id="KW-0325">Glycoprotein</keyword>
<feature type="transmembrane region" description="Helical" evidence="3">
    <location>
        <begin position="12"/>
        <end position="32"/>
    </location>
</feature>
<evidence type="ECO:0000313" key="8">
    <source>
        <dbReference type="Proteomes" id="UP000827721"/>
    </source>
</evidence>
<keyword evidence="3" id="KW-0812">Transmembrane</keyword>
<accession>A0ABQ8HQG1</accession>
<evidence type="ECO:0000256" key="1">
    <source>
        <dbReference type="ARBA" id="ARBA00010609"/>
    </source>
</evidence>
<dbReference type="SUPFAM" id="SSF49503">
    <property type="entry name" value="Cupredoxins"/>
    <property type="match status" value="3"/>
</dbReference>
<dbReference type="Proteomes" id="UP000827721">
    <property type="component" value="Unassembled WGS sequence"/>
</dbReference>
<sequence>MHHKIGKALAFLCYFTVWGYGLVDVVSSFVLLCSYKKLSPLVGLRPRKTRFSFGPPDKVTMARAVMLQLICSVLAFLLGVSLVNADDPYRYYTWTVTYGTLSPLGSPQQVILINGQFPGPRLDVVTNDNIILNLINKLDEPFLLTWNGVKQRKNSWQDGVLGTNCPIPPNTNYTYKFQTKDQIGSFTYFPSTAMHRAAGGYGGLNIYERPRIPIPFPNPDGDFTLLIGDWFKTNHKTLRQTLDSGKSLPSPDGVLINGQGHSTFSGDQGKTYMFRISNVGMSTSFNFRIQGHTMKLVEVEGSHTIQNIYDSLDVHVGQSVAVLVTLIQSPKDYYIVASTRFNKQVLTATAILHYSNSQIPASGTLPAAPPYQFHWSMKQARTYRWNLTASAARPNPQGSFHYGKITPTKTIVLANSAPLINGKLRYAVNGVSYVNSDTPLKLADYFNIAGVFSMNSIQDVPSSGPAYVATSVMQLNHHDFIEVVFQNNENAMHSWHLDGYDFWVVGFGSGQWAPAKRGTYNLVDTLTRHTTQVYPNSWTAIYVSLDNQGMWNMRSAIWERQYLGQQFYLRVWNPVHNLANEYDIPSNVLLCGKAVGHHP</sequence>
<feature type="domain" description="Plastocyanin-like" evidence="4">
    <location>
        <begin position="222"/>
        <end position="357"/>
    </location>
</feature>
<name>A0ABQ8HQG1_9ROSI</name>
<feature type="transmembrane region" description="Helical" evidence="3">
    <location>
        <begin position="61"/>
        <end position="83"/>
    </location>
</feature>
<evidence type="ECO:0000256" key="3">
    <source>
        <dbReference type="SAM" id="Phobius"/>
    </source>
</evidence>
<feature type="domain" description="Plastocyanin-like" evidence="5">
    <location>
        <begin position="437"/>
        <end position="574"/>
    </location>
</feature>
<keyword evidence="8" id="KW-1185">Reference proteome</keyword>